<feature type="transmembrane region" description="Helical" evidence="1">
    <location>
        <begin position="290"/>
        <end position="315"/>
    </location>
</feature>
<dbReference type="InParanoid" id="A0A059CUS0"/>
<evidence type="ECO:0000256" key="1">
    <source>
        <dbReference type="SAM" id="Phobius"/>
    </source>
</evidence>
<feature type="domain" description="PGG" evidence="2">
    <location>
        <begin position="180"/>
        <end position="282"/>
    </location>
</feature>
<dbReference type="eggNOG" id="KOG0504">
    <property type="taxonomic scope" value="Eukaryota"/>
</dbReference>
<dbReference type="InterPro" id="IPR026961">
    <property type="entry name" value="PGG_dom"/>
</dbReference>
<keyword evidence="1" id="KW-0472">Membrane</keyword>
<dbReference type="PANTHER" id="PTHR24177">
    <property type="entry name" value="CASKIN"/>
    <property type="match status" value="1"/>
</dbReference>
<sequence>MRYMTAIELAKRVCMAISSRNTSEITDFFQDGELLFQAIARGNSEIIKLCIQFFPELIRIRHNGKSLITLAVEERQERILGLFLKLSSTAELSLVLGPTWEDSLDMMDAAASYDPRLEAVANVVGAAFQLQREIQWFKAVESWVSHFVRIAYFLDDPKKRGITKWNAFVREHKLLLEKGEKWVKDMANSCMVVSTLIVTILFAAAFTVLGGNDNNSGVPLLLVQDSLLIFAISDALGLFSSLTAILLFLAILTSRYYNGPLFSFPLLSLAFMLVAFAATLTIVLDKRVEWVLIPITLLAFVLVALFAILQLPLLFQMVKSTYGPSIFYPESIWDRVKYNE</sequence>
<dbReference type="EMBL" id="KK198755">
    <property type="protein sequence ID" value="KCW82228.1"/>
    <property type="molecule type" value="Genomic_DNA"/>
</dbReference>
<feature type="transmembrane region" description="Helical" evidence="1">
    <location>
        <begin position="264"/>
        <end position="284"/>
    </location>
</feature>
<protein>
    <recommendedName>
        <fullName evidence="2">PGG domain-containing protein</fullName>
    </recommendedName>
</protein>
<keyword evidence="1" id="KW-1133">Transmembrane helix</keyword>
<reference evidence="3" key="1">
    <citation type="submission" date="2013-07" db="EMBL/GenBank/DDBJ databases">
        <title>The genome of Eucalyptus grandis.</title>
        <authorList>
            <person name="Schmutz J."/>
            <person name="Hayes R."/>
            <person name="Myburg A."/>
            <person name="Tuskan G."/>
            <person name="Grattapaglia D."/>
            <person name="Rokhsar D.S."/>
        </authorList>
    </citation>
    <scope>NUCLEOTIDE SEQUENCE</scope>
    <source>
        <tissue evidence="3">Leaf extractions</tissue>
    </source>
</reference>
<evidence type="ECO:0000259" key="2">
    <source>
        <dbReference type="Pfam" id="PF13962"/>
    </source>
</evidence>
<dbReference type="Gramene" id="KCW82228">
    <property type="protein sequence ID" value="KCW82228"/>
    <property type="gene ID" value="EUGRSUZ_C03645"/>
</dbReference>
<dbReference type="AlphaFoldDB" id="A0A059CUS0"/>
<feature type="transmembrane region" description="Helical" evidence="1">
    <location>
        <begin position="186"/>
        <end position="208"/>
    </location>
</feature>
<feature type="transmembrane region" description="Helical" evidence="1">
    <location>
        <begin position="228"/>
        <end position="252"/>
    </location>
</feature>
<dbReference type="GO" id="GO:0016020">
    <property type="term" value="C:membrane"/>
    <property type="evidence" value="ECO:0000318"/>
    <property type="project" value="GO_Central"/>
</dbReference>
<organism evidence="3">
    <name type="scientific">Eucalyptus grandis</name>
    <name type="common">Flooded gum</name>
    <dbReference type="NCBI Taxonomy" id="71139"/>
    <lineage>
        <taxon>Eukaryota</taxon>
        <taxon>Viridiplantae</taxon>
        <taxon>Streptophyta</taxon>
        <taxon>Embryophyta</taxon>
        <taxon>Tracheophyta</taxon>
        <taxon>Spermatophyta</taxon>
        <taxon>Magnoliopsida</taxon>
        <taxon>eudicotyledons</taxon>
        <taxon>Gunneridae</taxon>
        <taxon>Pentapetalae</taxon>
        <taxon>rosids</taxon>
        <taxon>malvids</taxon>
        <taxon>Myrtales</taxon>
        <taxon>Myrtaceae</taxon>
        <taxon>Myrtoideae</taxon>
        <taxon>Eucalypteae</taxon>
        <taxon>Eucalyptus</taxon>
    </lineage>
</organism>
<dbReference type="STRING" id="71139.A0A059CUS0"/>
<dbReference type="PANTHER" id="PTHR24177:SF365">
    <property type="entry name" value="ANKYRIN REPEAT-CONTAINING PROTEIN NPR4-LIKE ISOFORM X1"/>
    <property type="match status" value="1"/>
</dbReference>
<evidence type="ECO:0000313" key="3">
    <source>
        <dbReference type="EMBL" id="KCW82228.1"/>
    </source>
</evidence>
<proteinExistence type="predicted"/>
<dbReference type="Pfam" id="PF13962">
    <property type="entry name" value="PGG"/>
    <property type="match status" value="1"/>
</dbReference>
<name>A0A059CUS0_EUCGR</name>
<keyword evidence="1" id="KW-0812">Transmembrane</keyword>
<gene>
    <name evidence="3" type="ORF">EUGRSUZ_C03645</name>
</gene>
<accession>A0A059CUS0</accession>